<dbReference type="Gene3D" id="3.30.9.10">
    <property type="entry name" value="D-Amino Acid Oxidase, subunit A, domain 2"/>
    <property type="match status" value="1"/>
</dbReference>
<dbReference type="EMBL" id="JAGIOD010000001">
    <property type="protein sequence ID" value="MBP2381406.1"/>
    <property type="molecule type" value="Genomic_DNA"/>
</dbReference>
<reference evidence="2 3" key="1">
    <citation type="submission" date="2021-03" db="EMBL/GenBank/DDBJ databases">
        <title>Sequencing the genomes of 1000 actinobacteria strains.</title>
        <authorList>
            <person name="Klenk H.-P."/>
        </authorList>
    </citation>
    <scope>NUCLEOTIDE SEQUENCE [LARGE SCALE GENOMIC DNA]</scope>
    <source>
        <strain evidence="2 3">DSM 14566</strain>
    </source>
</reference>
<protein>
    <submittedName>
        <fullName evidence="2">Glycine/D-amino acid oxidase-like deaminating enzyme</fullName>
    </submittedName>
</protein>
<dbReference type="Proteomes" id="UP001519290">
    <property type="component" value="Unassembled WGS sequence"/>
</dbReference>
<evidence type="ECO:0000313" key="3">
    <source>
        <dbReference type="Proteomes" id="UP001519290"/>
    </source>
</evidence>
<dbReference type="PANTHER" id="PTHR13847">
    <property type="entry name" value="SARCOSINE DEHYDROGENASE-RELATED"/>
    <property type="match status" value="1"/>
</dbReference>
<name>A0ABS4WZ57_9MICO</name>
<dbReference type="SUPFAM" id="SSF51905">
    <property type="entry name" value="FAD/NAD(P)-binding domain"/>
    <property type="match status" value="1"/>
</dbReference>
<feature type="domain" description="FAD dependent oxidoreductase" evidence="1">
    <location>
        <begin position="4"/>
        <end position="355"/>
    </location>
</feature>
<dbReference type="InterPro" id="IPR006076">
    <property type="entry name" value="FAD-dep_OxRdtase"/>
</dbReference>
<dbReference type="Pfam" id="PF01266">
    <property type="entry name" value="DAO"/>
    <property type="match status" value="1"/>
</dbReference>
<dbReference type="InterPro" id="IPR036188">
    <property type="entry name" value="FAD/NAD-bd_sf"/>
</dbReference>
<comment type="caution">
    <text evidence="2">The sequence shown here is derived from an EMBL/GenBank/DDBJ whole genome shotgun (WGS) entry which is preliminary data.</text>
</comment>
<sequence>MGFDFVIVGGGVYGMATAYHLARLGAESVAVLERDEPAAGASGGLGQRGVRANRRDLRELPLMREANRVWPTLHEELGGETGYARTGGTYLIEGPASTGFKGIDAAETYARMQTAQGVPTELWDRERVRSVYPGISDDVQGASFVPTDGVASHERTTLSYAGAARRLGAQILHGTGAASLLTASDGRVTGVLTDGGDTITARREVILLANGGARQLVADATGVELPIWTIYPLASQLRTSTAARIPMLTGHETRPLSVKTLGNDVMLSGGWRGRATPNGPEVVAERLEGNIAVLQRIFPYLHDLEVVAADASRAESASVDQIPIIGRYAPHLFVAAGWSGHGWAIAPVVSRLIAEDVLLGSPSPLLAPFSPQRFR</sequence>
<keyword evidence="3" id="KW-1185">Reference proteome</keyword>
<dbReference type="RefSeq" id="WP_209900527.1">
    <property type="nucleotide sequence ID" value="NZ_BAAAJW010000002.1"/>
</dbReference>
<proteinExistence type="predicted"/>
<evidence type="ECO:0000259" key="1">
    <source>
        <dbReference type="Pfam" id="PF01266"/>
    </source>
</evidence>
<organism evidence="2 3">
    <name type="scientific">Brachybacterium sacelli</name>
    <dbReference type="NCBI Taxonomy" id="173364"/>
    <lineage>
        <taxon>Bacteria</taxon>
        <taxon>Bacillati</taxon>
        <taxon>Actinomycetota</taxon>
        <taxon>Actinomycetes</taxon>
        <taxon>Micrococcales</taxon>
        <taxon>Dermabacteraceae</taxon>
        <taxon>Brachybacterium</taxon>
    </lineage>
</organism>
<dbReference type="Gene3D" id="3.50.50.60">
    <property type="entry name" value="FAD/NAD(P)-binding domain"/>
    <property type="match status" value="1"/>
</dbReference>
<evidence type="ECO:0000313" key="2">
    <source>
        <dbReference type="EMBL" id="MBP2381406.1"/>
    </source>
</evidence>
<gene>
    <name evidence="2" type="ORF">JOF43_001363</name>
</gene>
<accession>A0ABS4WZ57</accession>